<feature type="domain" description="Prolyl 4-hydroxylase alpha subunit Fe(2+) 2OG dioxygenase" evidence="1">
    <location>
        <begin position="170"/>
        <end position="259"/>
    </location>
</feature>
<sequence length="468" mass="52109">MVMIAFDKVCRQLEKSILSEKASASFVCGGTIPIKQLEASSNSGTEKIKDTTVKSSDPVTIYWDAKPNDPEEAHKLILPGNGSDDIARSASKLQQLVSACEPAGFGQGKKTVMDTEYRSAGKLEPSRFATTFHPAEFGIIDSIEQILVPQLNLMNEELLAVRRVELELYKLNIYSGPSGIFKKHVDTPRSKSQIGSLVVCLPSEFEGGNLIVRHNENEADFDWQRQSAEAIQWAAFYSDCEHEIKTINRGQRITLTYNLYVIEPVSKKFSPISLLDPTSSPLYADLKLILSMPGFLKQGGNLGIFCSHSYPHTAENARELLPHGLKGVDLLLYAALHSFGLKVEVLPVIVKNSYWDDDEDHVGDSDGSSDSDEYYQYQQICEGVYVGVELWKERSTDNGENESLRNVSTSSRLIIQGNWPQREFKKPVTWISAPIHEKNALTYLAYRNEASVGHLYSSAAIIATIPPW</sequence>
<accession>A0AAD6MWB2</accession>
<evidence type="ECO:0000313" key="2">
    <source>
        <dbReference type="EMBL" id="KAJ5727182.1"/>
    </source>
</evidence>
<dbReference type="InterPro" id="IPR044862">
    <property type="entry name" value="Pro_4_hyd_alph_FE2OG_OXY"/>
</dbReference>
<name>A0AAD6MWB2_9EURO</name>
<dbReference type="AlphaFoldDB" id="A0AAD6MWB2"/>
<evidence type="ECO:0000313" key="3">
    <source>
        <dbReference type="Proteomes" id="UP001215712"/>
    </source>
</evidence>
<dbReference type="PANTHER" id="PTHR33099">
    <property type="entry name" value="FE2OG DIOXYGENASE DOMAIN-CONTAINING PROTEIN"/>
    <property type="match status" value="1"/>
</dbReference>
<dbReference type="Gene3D" id="2.60.120.620">
    <property type="entry name" value="q2cbj1_9rhob like domain"/>
    <property type="match status" value="1"/>
</dbReference>
<dbReference type="EMBL" id="JAQJAN010000006">
    <property type="protein sequence ID" value="KAJ5727182.1"/>
    <property type="molecule type" value="Genomic_DNA"/>
</dbReference>
<dbReference type="Pfam" id="PF13640">
    <property type="entry name" value="2OG-FeII_Oxy_3"/>
    <property type="match status" value="1"/>
</dbReference>
<comment type="caution">
    <text evidence="2">The sequence shown here is derived from an EMBL/GenBank/DDBJ whole genome shotgun (WGS) entry which is preliminary data.</text>
</comment>
<dbReference type="PANTHER" id="PTHR33099:SF14">
    <property type="entry name" value="PROLYL 4-HYDROXYLASE ALPHA SUBUNIT FE(2+) 2OG DIOXYGENASE DOMAIN-CONTAINING PROTEIN"/>
    <property type="match status" value="1"/>
</dbReference>
<organism evidence="2 3">
    <name type="scientific">Penicillium malachiteum</name>
    <dbReference type="NCBI Taxonomy" id="1324776"/>
    <lineage>
        <taxon>Eukaryota</taxon>
        <taxon>Fungi</taxon>
        <taxon>Dikarya</taxon>
        <taxon>Ascomycota</taxon>
        <taxon>Pezizomycotina</taxon>
        <taxon>Eurotiomycetes</taxon>
        <taxon>Eurotiomycetidae</taxon>
        <taxon>Eurotiales</taxon>
        <taxon>Aspergillaceae</taxon>
        <taxon>Penicillium</taxon>
    </lineage>
</organism>
<reference evidence="2" key="2">
    <citation type="submission" date="2023-01" db="EMBL/GenBank/DDBJ databases">
        <authorList>
            <person name="Petersen C."/>
        </authorList>
    </citation>
    <scope>NUCLEOTIDE SEQUENCE</scope>
    <source>
        <strain evidence="2">IBT 17514</strain>
    </source>
</reference>
<feature type="non-terminal residue" evidence="2">
    <location>
        <position position="468"/>
    </location>
</feature>
<reference evidence="2" key="1">
    <citation type="journal article" date="2023" name="IMA Fungus">
        <title>Comparative genomic study of the Penicillium genus elucidates a diverse pangenome and 15 lateral gene transfer events.</title>
        <authorList>
            <person name="Petersen C."/>
            <person name="Sorensen T."/>
            <person name="Nielsen M.R."/>
            <person name="Sondergaard T.E."/>
            <person name="Sorensen J.L."/>
            <person name="Fitzpatrick D.A."/>
            <person name="Frisvad J.C."/>
            <person name="Nielsen K.L."/>
        </authorList>
    </citation>
    <scope>NUCLEOTIDE SEQUENCE</scope>
    <source>
        <strain evidence="2">IBT 17514</strain>
    </source>
</reference>
<proteinExistence type="predicted"/>
<keyword evidence="3" id="KW-1185">Reference proteome</keyword>
<protein>
    <recommendedName>
        <fullName evidence="1">Prolyl 4-hydroxylase alpha subunit Fe(2+) 2OG dioxygenase domain-containing protein</fullName>
    </recommendedName>
</protein>
<evidence type="ECO:0000259" key="1">
    <source>
        <dbReference type="Pfam" id="PF13640"/>
    </source>
</evidence>
<gene>
    <name evidence="2" type="ORF">N7493_005002</name>
</gene>
<dbReference type="Proteomes" id="UP001215712">
    <property type="component" value="Unassembled WGS sequence"/>
</dbReference>